<evidence type="ECO:0000313" key="4">
    <source>
        <dbReference type="Proteomes" id="UP000199620"/>
    </source>
</evidence>
<dbReference type="EMBL" id="LT629800">
    <property type="protein sequence ID" value="SDU90762.1"/>
    <property type="molecule type" value="Genomic_DNA"/>
</dbReference>
<organism evidence="3 4">
    <name type="scientific">Pseudomonas brenneri</name>
    <dbReference type="NCBI Taxonomy" id="129817"/>
    <lineage>
        <taxon>Bacteria</taxon>
        <taxon>Pseudomonadati</taxon>
        <taxon>Pseudomonadota</taxon>
        <taxon>Gammaproteobacteria</taxon>
        <taxon>Pseudomonadales</taxon>
        <taxon>Pseudomonadaceae</taxon>
        <taxon>Pseudomonas</taxon>
    </lineage>
</organism>
<proteinExistence type="predicted"/>
<evidence type="ECO:0008006" key="5">
    <source>
        <dbReference type="Google" id="ProtNLM"/>
    </source>
</evidence>
<dbReference type="RefSeq" id="WP_170233114.1">
    <property type="nucleotide sequence ID" value="NZ_BMNU01000015.1"/>
</dbReference>
<feature type="compositionally biased region" description="Low complexity" evidence="2">
    <location>
        <begin position="716"/>
        <end position="746"/>
    </location>
</feature>
<evidence type="ECO:0000313" key="3">
    <source>
        <dbReference type="EMBL" id="SDU90762.1"/>
    </source>
</evidence>
<protein>
    <recommendedName>
        <fullName evidence="5">Portal protein</fullName>
    </recommendedName>
</protein>
<evidence type="ECO:0000256" key="2">
    <source>
        <dbReference type="SAM" id="MobiDB-lite"/>
    </source>
</evidence>
<dbReference type="Pfam" id="PF23899">
    <property type="entry name" value="SU10_portal"/>
    <property type="match status" value="1"/>
</dbReference>
<dbReference type="Proteomes" id="UP000199620">
    <property type="component" value="Chromosome I"/>
</dbReference>
<name>A0ABY0WCP4_9PSED</name>
<keyword evidence="4" id="KW-1185">Reference proteome</keyword>
<feature type="region of interest" description="Disordered" evidence="2">
    <location>
        <begin position="704"/>
        <end position="766"/>
    </location>
</feature>
<accession>A0ABY0WCP4</accession>
<sequence>MAEFGLLQVRSAADLHADDQAAEVAAQQSRRTQQVETSLAAHIRRCFDSAKRAKREIDERLLDCARRQKGQYDETKLQAIRETGGSEAFPKLTTTKCRAGASWIRDILMPATGHPWGLDPTPVADIPPEFLAAFQQRLGQQIQQQGQEGQAGEMPAPEQLETKLRELIQEKAKEATESHELLIADQLAEGGWETALEEFIDDFTIYPAAFIKGPMLQRVPQIAWGQGWQMIETEEIQPLFFRVSPFDIYPSADSTNTDDGAFIIERERYTRSRLNALLGVPGYNDTAVRAVLTDHGQGGLRDWLTTDAQRAKLEDKAGDWMVNNGETIEGVHYWGGAQGLMLLQWGVDPTQVPDVLGEYEVDAILIGTHVIRCVINRNPLGGRPYHKASYQIIPGSFWGMSIPELMNDVQDMCGATARAQSNNMAFASGPQVEVDEDRLQPGENPNEMFPMKRWRVKSGQTPGLSGGASAPVLRFYQPVSLAGELMAVYDSWEKRADDATNIPRYIYGAEKVGGAGNTATGLSMLMESANKGIKDAIRHIDRGVVRRVIEALWLFNMRYSNDNAIKGDCKVVARGANAMLQREQTLQARTQFLGFTNNPIDMQILGLEGRAAILRKVAESLDMPGLIPTKDEMKAREEQQQQQVAQQQQEQAQVAGQQMQAETEKVNAQTKELTARAEKIGFEAQRLGMENGATVAQLQHAAGGVNETQPPPMASPGEPEQQPGLEPLEGAAEQLPTGGPAEPGEGQQPGGDLPGPGPDDADQGVA</sequence>
<keyword evidence="1" id="KW-0175">Coiled coil</keyword>
<gene>
    <name evidence="3" type="ORF">SAMN04490181_1357</name>
</gene>
<dbReference type="InterPro" id="IPR056909">
    <property type="entry name" value="SU10_portal"/>
</dbReference>
<feature type="coiled-coil region" evidence="1">
    <location>
        <begin position="630"/>
        <end position="665"/>
    </location>
</feature>
<evidence type="ECO:0000256" key="1">
    <source>
        <dbReference type="SAM" id="Coils"/>
    </source>
</evidence>
<reference evidence="3 4" key="1">
    <citation type="submission" date="2016-10" db="EMBL/GenBank/DDBJ databases">
        <authorList>
            <person name="Varghese N."/>
            <person name="Submissions S."/>
        </authorList>
    </citation>
    <scope>NUCLEOTIDE SEQUENCE [LARGE SCALE GENOMIC DNA]</scope>
    <source>
        <strain evidence="3 4">BS2771</strain>
    </source>
</reference>